<proteinExistence type="predicted"/>
<evidence type="ECO:0000313" key="4">
    <source>
        <dbReference type="Proteomes" id="UP001224775"/>
    </source>
</evidence>
<keyword evidence="4" id="KW-1185">Reference proteome</keyword>
<dbReference type="AlphaFoldDB" id="A0AAD9DD00"/>
<feature type="region of interest" description="Disordered" evidence="1">
    <location>
        <begin position="95"/>
        <end position="119"/>
    </location>
</feature>
<gene>
    <name evidence="3" type="ORF">QTG54_008462</name>
</gene>
<keyword evidence="2" id="KW-1133">Transmembrane helix</keyword>
<dbReference type="EMBL" id="JATAAI010000014">
    <property type="protein sequence ID" value="KAK1741210.1"/>
    <property type="molecule type" value="Genomic_DNA"/>
</dbReference>
<protein>
    <submittedName>
        <fullName evidence="3">Uncharacterized protein</fullName>
    </submittedName>
</protein>
<evidence type="ECO:0000256" key="2">
    <source>
        <dbReference type="SAM" id="Phobius"/>
    </source>
</evidence>
<reference evidence="3" key="1">
    <citation type="submission" date="2023-06" db="EMBL/GenBank/DDBJ databases">
        <title>Survivors Of The Sea: Transcriptome response of Skeletonema marinoi to long-term dormancy.</title>
        <authorList>
            <person name="Pinder M.I.M."/>
            <person name="Kourtchenko O."/>
            <person name="Robertson E.K."/>
            <person name="Larsson T."/>
            <person name="Maumus F."/>
            <person name="Osuna-Cruz C.M."/>
            <person name="Vancaester E."/>
            <person name="Stenow R."/>
            <person name="Vandepoele K."/>
            <person name="Ploug H."/>
            <person name="Bruchert V."/>
            <person name="Godhe A."/>
            <person name="Topel M."/>
        </authorList>
    </citation>
    <scope>NUCLEOTIDE SEQUENCE</scope>
    <source>
        <strain evidence="3">R05AC</strain>
    </source>
</reference>
<evidence type="ECO:0000256" key="1">
    <source>
        <dbReference type="SAM" id="MobiDB-lite"/>
    </source>
</evidence>
<organism evidence="3 4">
    <name type="scientific">Skeletonema marinoi</name>
    <dbReference type="NCBI Taxonomy" id="267567"/>
    <lineage>
        <taxon>Eukaryota</taxon>
        <taxon>Sar</taxon>
        <taxon>Stramenopiles</taxon>
        <taxon>Ochrophyta</taxon>
        <taxon>Bacillariophyta</taxon>
        <taxon>Coscinodiscophyceae</taxon>
        <taxon>Thalassiosirophycidae</taxon>
        <taxon>Thalassiosirales</taxon>
        <taxon>Skeletonemataceae</taxon>
        <taxon>Skeletonema</taxon>
        <taxon>Skeletonema marinoi-dohrnii complex</taxon>
    </lineage>
</organism>
<keyword evidence="2" id="KW-0472">Membrane</keyword>
<evidence type="ECO:0000313" key="3">
    <source>
        <dbReference type="EMBL" id="KAK1741210.1"/>
    </source>
</evidence>
<comment type="caution">
    <text evidence="3">The sequence shown here is derived from an EMBL/GenBank/DDBJ whole genome shotgun (WGS) entry which is preliminary data.</text>
</comment>
<keyword evidence="2" id="KW-0812">Transmembrane</keyword>
<feature type="transmembrane region" description="Helical" evidence="2">
    <location>
        <begin position="26"/>
        <end position="44"/>
    </location>
</feature>
<dbReference type="Proteomes" id="UP001224775">
    <property type="component" value="Unassembled WGS sequence"/>
</dbReference>
<accession>A0AAD9DD00</accession>
<sequence length="141" mass="16296">MMTAAQFLSEIRSIIGSLLTYLHRNAWTIIFIVGGAYLCYDNFLHPIIHKYQTHQSYKAATDPNRIAVLSPDMRRVRAKQQLAAQQRALLAEEERKERVKMERERKRVKSPEEERWDKMGGEGKKLGVVVDDAAGAELRQR</sequence>
<name>A0AAD9DD00_9STRA</name>